<evidence type="ECO:0000313" key="3">
    <source>
        <dbReference type="Proteomes" id="UP000831796"/>
    </source>
</evidence>
<evidence type="ECO:0000256" key="1">
    <source>
        <dbReference type="SAM" id="MobiDB-lite"/>
    </source>
</evidence>
<organism evidence="2 3">
    <name type="scientific">Hymenobacter cellulosilyticus</name>
    <dbReference type="NCBI Taxonomy" id="2932248"/>
    <lineage>
        <taxon>Bacteria</taxon>
        <taxon>Pseudomonadati</taxon>
        <taxon>Bacteroidota</taxon>
        <taxon>Cytophagia</taxon>
        <taxon>Cytophagales</taxon>
        <taxon>Hymenobacteraceae</taxon>
        <taxon>Hymenobacter</taxon>
    </lineage>
</organism>
<gene>
    <name evidence="2" type="ORF">MUN79_05000</name>
</gene>
<dbReference type="AlphaFoldDB" id="A0A8T9Q853"/>
<name>A0A8T9Q853_9BACT</name>
<keyword evidence="3" id="KW-1185">Reference proteome</keyword>
<feature type="region of interest" description="Disordered" evidence="1">
    <location>
        <begin position="1"/>
        <end position="39"/>
    </location>
</feature>
<dbReference type="EMBL" id="CP095046">
    <property type="protein sequence ID" value="UOQ73325.1"/>
    <property type="molecule type" value="Genomic_DNA"/>
</dbReference>
<dbReference type="KEGG" id="hcu:MUN79_05000"/>
<proteinExistence type="predicted"/>
<accession>A0A8T9Q853</accession>
<dbReference type="Proteomes" id="UP000831796">
    <property type="component" value="Chromosome"/>
</dbReference>
<feature type="compositionally biased region" description="Basic and acidic residues" evidence="1">
    <location>
        <begin position="10"/>
        <end position="19"/>
    </location>
</feature>
<dbReference type="RefSeq" id="WP_244676679.1">
    <property type="nucleotide sequence ID" value="NZ_CP095046.1"/>
</dbReference>
<protein>
    <submittedName>
        <fullName evidence="2">Uncharacterized protein</fullName>
    </submittedName>
</protein>
<sequence>MPAAGPQQKPEPEQHHYQNGEDGAPAGLGPALPPLDAHQSRLPLVEATVEGKQAVAQSFVAGHPAQVGRYLLKRLVGFPQNRVVLQALLKGVLLDSRHLAIGKAFQLIQKRAQLSGRHHAGLFEREAEEITIAGH</sequence>
<reference evidence="2" key="1">
    <citation type="submission" date="2022-04" db="EMBL/GenBank/DDBJ databases">
        <title>Hymenobacter sp. isolated from the air.</title>
        <authorList>
            <person name="Won M."/>
            <person name="Lee C.-M."/>
            <person name="Woen H.-Y."/>
            <person name="Kwon S.-W."/>
        </authorList>
    </citation>
    <scope>NUCLEOTIDE SEQUENCE</scope>
    <source>
        <strain evidence="2">5116S-3</strain>
    </source>
</reference>
<evidence type="ECO:0000313" key="2">
    <source>
        <dbReference type="EMBL" id="UOQ73325.1"/>
    </source>
</evidence>